<sequence length="409" mass="46177">MFNYYKYKDKYMFSAQDFGYEKTILPADANELYFLYKSDRNSSKRTYAVCSAADLFTLGEGVELLKIGTDDFEKEVPEEIMNLICERKVKAVNADYDDYEQCFIMDEIKKKRVNVLALGDVGSTLLTGLKLLGGNAVESIGIYDRSQDKINRWEYEMNQTAFPFEDSLPHVHGVEKNELFDCDMFVFCASKGVPPVGSESVDVRMVQFEENYKLIQEYAAQAAHENFKGIFAVVSDPVDLLCAAVLKESKGVLKPEQIKGYGLGVMNARAMYYAKKYNEYSSYLSEGRAFGPHGNDLVIANSIENYDDKLSKELTKLAVEANLEVRKTGFKPYIAPALSSGAISIILTLEGKFHYSSNFLGGVFMGAKNRNLPSGLEIEKIQMPDELFARIRHTYDELSKIINEKIKLD</sequence>
<dbReference type="RefSeq" id="WP_145082376.1">
    <property type="nucleotide sequence ID" value="NZ_VLKH01000004.1"/>
</dbReference>
<evidence type="ECO:0000313" key="2">
    <source>
        <dbReference type="EMBL" id="TWH80469.1"/>
    </source>
</evidence>
<proteinExistence type="predicted"/>
<dbReference type="GO" id="GO:0004459">
    <property type="term" value="F:L-lactate dehydrogenase (NAD+) activity"/>
    <property type="evidence" value="ECO:0007669"/>
    <property type="project" value="TreeGrafter"/>
</dbReference>
<dbReference type="PANTHER" id="PTHR43128:SF16">
    <property type="entry name" value="L-LACTATE DEHYDROGENASE"/>
    <property type="match status" value="1"/>
</dbReference>
<name>A0A562JBC8_9FIRM</name>
<comment type="caution">
    <text evidence="2">The sequence shown here is derived from an EMBL/GenBank/DDBJ whole genome shotgun (WGS) entry which is preliminary data.</text>
</comment>
<dbReference type="InterPro" id="IPR036291">
    <property type="entry name" value="NAD(P)-bd_dom_sf"/>
</dbReference>
<accession>A0A562JBC8</accession>
<feature type="domain" description="Lactate/malate dehydrogenase N-terminal" evidence="1">
    <location>
        <begin position="112"/>
        <end position="250"/>
    </location>
</feature>
<dbReference type="SUPFAM" id="SSF51735">
    <property type="entry name" value="NAD(P)-binding Rossmann-fold domains"/>
    <property type="match status" value="1"/>
</dbReference>
<dbReference type="AlphaFoldDB" id="A0A562JBC8"/>
<organism evidence="2 3">
    <name type="scientific">Sedimentibacter saalensis</name>
    <dbReference type="NCBI Taxonomy" id="130788"/>
    <lineage>
        <taxon>Bacteria</taxon>
        <taxon>Bacillati</taxon>
        <taxon>Bacillota</taxon>
        <taxon>Tissierellia</taxon>
        <taxon>Sedimentibacter</taxon>
    </lineage>
</organism>
<gene>
    <name evidence="2" type="ORF">LY60_01731</name>
</gene>
<dbReference type="Proteomes" id="UP000315343">
    <property type="component" value="Unassembled WGS sequence"/>
</dbReference>
<dbReference type="OrthoDB" id="1704578at2"/>
<dbReference type="GO" id="GO:0006089">
    <property type="term" value="P:lactate metabolic process"/>
    <property type="evidence" value="ECO:0007669"/>
    <property type="project" value="TreeGrafter"/>
</dbReference>
<keyword evidence="3" id="KW-1185">Reference proteome</keyword>
<dbReference type="EMBL" id="VLKH01000004">
    <property type="protein sequence ID" value="TWH80469.1"/>
    <property type="molecule type" value="Genomic_DNA"/>
</dbReference>
<reference evidence="2 3" key="1">
    <citation type="submission" date="2019-07" db="EMBL/GenBank/DDBJ databases">
        <title>Genomic Encyclopedia of Type Strains, Phase I: the one thousand microbial genomes (KMG-I) project.</title>
        <authorList>
            <person name="Kyrpides N."/>
        </authorList>
    </citation>
    <scope>NUCLEOTIDE SEQUENCE [LARGE SCALE GENOMIC DNA]</scope>
    <source>
        <strain evidence="2 3">DSM 13558</strain>
    </source>
</reference>
<evidence type="ECO:0000313" key="3">
    <source>
        <dbReference type="Proteomes" id="UP000315343"/>
    </source>
</evidence>
<dbReference type="InterPro" id="IPR001236">
    <property type="entry name" value="Lactate/malate_DH_N"/>
</dbReference>
<dbReference type="Gene3D" id="3.40.50.720">
    <property type="entry name" value="NAD(P)-binding Rossmann-like Domain"/>
    <property type="match status" value="1"/>
</dbReference>
<dbReference type="PANTHER" id="PTHR43128">
    <property type="entry name" value="L-2-HYDROXYCARBOXYLATE DEHYDROGENASE (NAD(P)(+))"/>
    <property type="match status" value="1"/>
</dbReference>
<dbReference type="Pfam" id="PF00056">
    <property type="entry name" value="Ldh_1_N"/>
    <property type="match status" value="1"/>
</dbReference>
<evidence type="ECO:0000259" key="1">
    <source>
        <dbReference type="Pfam" id="PF00056"/>
    </source>
</evidence>
<protein>
    <submittedName>
        <fullName evidence="2">Malate/lactate dehydrogenase</fullName>
    </submittedName>
</protein>